<reference evidence="1 2" key="1">
    <citation type="journal article" date="2018" name="Arch. Microbiol.">
        <title>Hymenobacter segetis sp. nov., isolated from soil.</title>
        <authorList>
            <person name="Ten L.N."/>
            <person name="Lim S.J."/>
            <person name="Kim B.O."/>
            <person name="Kang I.K."/>
            <person name="Jung H.Y."/>
        </authorList>
    </citation>
    <scope>NUCLEOTIDE SEQUENCE [LARGE SCALE GENOMIC DNA]</scope>
    <source>
        <strain evidence="1 2">S7-3-11</strain>
    </source>
</reference>
<dbReference type="PROSITE" id="PS51257">
    <property type="entry name" value="PROKAR_LIPOPROTEIN"/>
    <property type="match status" value="1"/>
</dbReference>
<accession>A0ABU9LS23</accession>
<organism evidence="1 2">
    <name type="scientific">Hymenobacter segetis</name>
    <dbReference type="NCBI Taxonomy" id="2025509"/>
    <lineage>
        <taxon>Bacteria</taxon>
        <taxon>Pseudomonadati</taxon>
        <taxon>Bacteroidota</taxon>
        <taxon>Cytophagia</taxon>
        <taxon>Cytophagales</taxon>
        <taxon>Hymenobacteraceae</taxon>
        <taxon>Hymenobacter</taxon>
    </lineage>
</organism>
<keyword evidence="2" id="KW-1185">Reference proteome</keyword>
<evidence type="ECO:0000313" key="1">
    <source>
        <dbReference type="EMBL" id="MEL5992962.1"/>
    </source>
</evidence>
<dbReference type="RefSeq" id="WP_342295607.1">
    <property type="nucleotide sequence ID" value="NZ_JBCEVZ010000002.1"/>
</dbReference>
<dbReference type="Proteomes" id="UP001479606">
    <property type="component" value="Unassembled WGS sequence"/>
</dbReference>
<evidence type="ECO:0000313" key="2">
    <source>
        <dbReference type="Proteomes" id="UP001479606"/>
    </source>
</evidence>
<protein>
    <recommendedName>
        <fullName evidence="3">Lipoprotein</fullName>
    </recommendedName>
</protein>
<comment type="caution">
    <text evidence="1">The sequence shown here is derived from an EMBL/GenBank/DDBJ whole genome shotgun (WGS) entry which is preliminary data.</text>
</comment>
<sequence length="242" mass="25882">MKHYFYPLALGLITLVGCSKSKSEETPKFDATGTYTISATPEPGPIRMFTQAGEIQNDVIIRRYFERQYAGLPIAWGVIPPFRAAELIFTSPSDAILNTTAPTSGFPPSSSVLVTFSGLTNARAVLTSKNPKSAISPSSSSSKCDNITHDIQGVSPVYTCTALPPSTGFGTQCDFKPVYVLNLRGEKASLALMFFYFSATVSGGRCGIGGNLFNVLNTTLPPRIAAGDTLVVQEAELPLVKR</sequence>
<dbReference type="EMBL" id="JBCEVZ010000002">
    <property type="protein sequence ID" value="MEL5992962.1"/>
    <property type="molecule type" value="Genomic_DNA"/>
</dbReference>
<name>A0ABU9LS23_9BACT</name>
<evidence type="ECO:0008006" key="3">
    <source>
        <dbReference type="Google" id="ProtNLM"/>
    </source>
</evidence>
<proteinExistence type="predicted"/>
<gene>
    <name evidence="1" type="ORF">AAFH49_02010</name>
</gene>